<dbReference type="Gene3D" id="2.40.10.10">
    <property type="entry name" value="Trypsin-like serine proteases"/>
    <property type="match status" value="1"/>
</dbReference>
<sequence length="355" mass="38728">MSRPLNILITLQFAWFGLASEIYEGLICTLPDGETNGTCRQETSCLYLKTVLQKDWKTCSLDASSRIFCCPEKQPIVLQDGQVRSKYKSDEMCASFAEMPGTANHILSGIEAEIEDFPYLGALALVDDSDATNGAKYGCGASLISDRFVLTAASCVIDKRVDHVRFGTLTLEDVVGEGPVIIGIQSIIIYPLYYGRRTARNDIALIELNRAVVEDFLIPACLYTEPDDPLPSVPLTIAGWGSTDSNDAEMSPVLLKAQVSIYERDKCNSVLKRDSNRFRKAGLYSGQLCVLGKSDGGLKNAPCVGDAGGPLELSVGRRKYIVGITSSGKVCGTMFPSIYTRVSQYIGWIESIVWP</sequence>
<protein>
    <recommendedName>
        <fullName evidence="3">Peptidase S1 domain-containing protein</fullName>
    </recommendedName>
</protein>
<feature type="chain" id="PRO_5046568943" description="Peptidase S1 domain-containing protein" evidence="2">
    <location>
        <begin position="20"/>
        <end position="355"/>
    </location>
</feature>
<dbReference type="SMART" id="SM00020">
    <property type="entry name" value="Tryp_SPc"/>
    <property type="match status" value="1"/>
</dbReference>
<dbReference type="InterPro" id="IPR001254">
    <property type="entry name" value="Trypsin_dom"/>
</dbReference>
<dbReference type="PANTHER" id="PTHR24260">
    <property type="match status" value="1"/>
</dbReference>
<feature type="signal peptide" evidence="2">
    <location>
        <begin position="1"/>
        <end position="19"/>
    </location>
</feature>
<reference evidence="4" key="2">
    <citation type="submission" date="2025-05" db="UniProtKB">
        <authorList>
            <consortium name="EnsemblMetazoa"/>
        </authorList>
    </citation>
    <scope>IDENTIFICATION</scope>
    <source>
        <strain evidence="4">Foshan</strain>
    </source>
</reference>
<dbReference type="PANTHER" id="PTHR24260:SF147">
    <property type="entry name" value="EG:BACR7A4.3 PROTEIN-RELATED"/>
    <property type="match status" value="1"/>
</dbReference>
<feature type="domain" description="Peptidase S1" evidence="3">
    <location>
        <begin position="106"/>
        <end position="354"/>
    </location>
</feature>
<dbReference type="InterPro" id="IPR043504">
    <property type="entry name" value="Peptidase_S1_PA_chymotrypsin"/>
</dbReference>
<evidence type="ECO:0000259" key="3">
    <source>
        <dbReference type="PROSITE" id="PS50240"/>
    </source>
</evidence>
<dbReference type="InterPro" id="IPR051333">
    <property type="entry name" value="CLIP_Serine_Protease"/>
</dbReference>
<dbReference type="RefSeq" id="XP_062702098.1">
    <property type="nucleotide sequence ID" value="XM_062846114.1"/>
</dbReference>
<keyword evidence="5" id="KW-1185">Reference proteome</keyword>
<dbReference type="Pfam" id="PF00089">
    <property type="entry name" value="Trypsin"/>
    <property type="match status" value="1"/>
</dbReference>
<dbReference type="PROSITE" id="PS50240">
    <property type="entry name" value="TRYPSIN_DOM"/>
    <property type="match status" value="1"/>
</dbReference>
<evidence type="ECO:0000256" key="1">
    <source>
        <dbReference type="ARBA" id="ARBA00024195"/>
    </source>
</evidence>
<reference evidence="5" key="1">
    <citation type="journal article" date="2015" name="Proc. Natl. Acad. Sci. U.S.A.">
        <title>Genome sequence of the Asian Tiger mosquito, Aedes albopictus, reveals insights into its biology, genetics, and evolution.</title>
        <authorList>
            <person name="Chen X.G."/>
            <person name="Jiang X."/>
            <person name="Gu J."/>
            <person name="Xu M."/>
            <person name="Wu Y."/>
            <person name="Deng Y."/>
            <person name="Zhang C."/>
            <person name="Bonizzoni M."/>
            <person name="Dermauw W."/>
            <person name="Vontas J."/>
            <person name="Armbruster P."/>
            <person name="Huang X."/>
            <person name="Yang Y."/>
            <person name="Zhang H."/>
            <person name="He W."/>
            <person name="Peng H."/>
            <person name="Liu Y."/>
            <person name="Wu K."/>
            <person name="Chen J."/>
            <person name="Lirakis M."/>
            <person name="Topalis P."/>
            <person name="Van Leeuwen T."/>
            <person name="Hall A.B."/>
            <person name="Jiang X."/>
            <person name="Thorpe C."/>
            <person name="Mueller R.L."/>
            <person name="Sun C."/>
            <person name="Waterhouse R.M."/>
            <person name="Yan G."/>
            <person name="Tu Z.J."/>
            <person name="Fang X."/>
            <person name="James A.A."/>
        </authorList>
    </citation>
    <scope>NUCLEOTIDE SEQUENCE [LARGE SCALE GENOMIC DNA]</scope>
    <source>
        <strain evidence="5">Foshan</strain>
    </source>
</reference>
<dbReference type="InterPro" id="IPR009003">
    <property type="entry name" value="Peptidase_S1_PA"/>
</dbReference>
<accession>A0ABM2A133</accession>
<name>A0ABM2A133_AEDAL</name>
<comment type="similarity">
    <text evidence="1">Belongs to the peptidase S1 family. CLIP subfamily.</text>
</comment>
<dbReference type="SUPFAM" id="SSF50494">
    <property type="entry name" value="Trypsin-like serine proteases"/>
    <property type="match status" value="1"/>
</dbReference>
<dbReference type="CDD" id="cd00190">
    <property type="entry name" value="Tryp_SPc"/>
    <property type="match status" value="1"/>
</dbReference>
<dbReference type="InterPro" id="IPR001314">
    <property type="entry name" value="Peptidase_S1A"/>
</dbReference>
<proteinExistence type="inferred from homology"/>
<evidence type="ECO:0000256" key="2">
    <source>
        <dbReference type="SAM" id="SignalP"/>
    </source>
</evidence>
<evidence type="ECO:0000313" key="4">
    <source>
        <dbReference type="EnsemblMetazoa" id="AALFPA23_023453.P34905"/>
    </source>
</evidence>
<dbReference type="GeneID" id="115256661"/>
<dbReference type="PRINTS" id="PR00722">
    <property type="entry name" value="CHYMOTRYPSIN"/>
</dbReference>
<evidence type="ECO:0000313" key="5">
    <source>
        <dbReference type="Proteomes" id="UP000069940"/>
    </source>
</evidence>
<dbReference type="EnsemblMetazoa" id="AALFPA23_023453.R34905">
    <property type="protein sequence ID" value="AALFPA23_023453.P34905"/>
    <property type="gene ID" value="AALFPA23_023453"/>
</dbReference>
<keyword evidence="2" id="KW-0732">Signal</keyword>
<dbReference type="Proteomes" id="UP000069940">
    <property type="component" value="Unassembled WGS sequence"/>
</dbReference>
<organism evidence="4 5">
    <name type="scientific">Aedes albopictus</name>
    <name type="common">Asian tiger mosquito</name>
    <name type="synonym">Stegomyia albopicta</name>
    <dbReference type="NCBI Taxonomy" id="7160"/>
    <lineage>
        <taxon>Eukaryota</taxon>
        <taxon>Metazoa</taxon>
        <taxon>Ecdysozoa</taxon>
        <taxon>Arthropoda</taxon>
        <taxon>Hexapoda</taxon>
        <taxon>Insecta</taxon>
        <taxon>Pterygota</taxon>
        <taxon>Neoptera</taxon>
        <taxon>Endopterygota</taxon>
        <taxon>Diptera</taxon>
        <taxon>Nematocera</taxon>
        <taxon>Culicoidea</taxon>
        <taxon>Culicidae</taxon>
        <taxon>Culicinae</taxon>
        <taxon>Aedini</taxon>
        <taxon>Aedes</taxon>
        <taxon>Stegomyia</taxon>
    </lineage>
</organism>